<feature type="domain" description="HTH LytTR-type" evidence="1">
    <location>
        <begin position="44"/>
        <end position="149"/>
    </location>
</feature>
<keyword evidence="3" id="KW-1185">Reference proteome</keyword>
<organism evidence="2 3">
    <name type="scientific">Enterococcus termitis</name>
    <dbReference type="NCBI Taxonomy" id="332950"/>
    <lineage>
        <taxon>Bacteria</taxon>
        <taxon>Bacillati</taxon>
        <taxon>Bacillota</taxon>
        <taxon>Bacilli</taxon>
        <taxon>Lactobacillales</taxon>
        <taxon>Enterococcaceae</taxon>
        <taxon>Enterococcus</taxon>
    </lineage>
</organism>
<reference evidence="3" key="1">
    <citation type="submission" date="2016-09" db="EMBL/GenBank/DDBJ databases">
        <authorList>
            <person name="Gulvik C.A."/>
        </authorList>
    </citation>
    <scope>NUCLEOTIDE SEQUENCE [LARGE SCALE GENOMIC DNA]</scope>
    <source>
        <strain evidence="3">LMG 8895</strain>
    </source>
</reference>
<dbReference type="Pfam" id="PF04397">
    <property type="entry name" value="LytTR"/>
    <property type="match status" value="1"/>
</dbReference>
<dbReference type="OrthoDB" id="2136316at2"/>
<dbReference type="SMART" id="SM00850">
    <property type="entry name" value="LytTR"/>
    <property type="match status" value="1"/>
</dbReference>
<dbReference type="Proteomes" id="UP000095094">
    <property type="component" value="Unassembled WGS sequence"/>
</dbReference>
<dbReference type="RefSeq" id="WP_069662576.1">
    <property type="nucleotide sequence ID" value="NZ_JBHUJJ010000002.1"/>
</dbReference>
<name>A0A1E5H154_9ENTE</name>
<proteinExistence type="predicted"/>
<sequence length="152" mass="18119">MNNVPIYLDVSTEFEDLEIVIRTNDRKTGEQLRQYLGEVRRRKIKIQIKGSVVIIYEDKILFVESYLKKINIVTAKETYVIDGPMYVFMDILNDMHFRQVSKSMYINVQYLKKIEKSFSGNYVGYLKESSLQISISRRYVKSLFEFLRSVYR</sequence>
<dbReference type="GO" id="GO:0000156">
    <property type="term" value="F:phosphorelay response regulator activity"/>
    <property type="evidence" value="ECO:0007669"/>
    <property type="project" value="InterPro"/>
</dbReference>
<dbReference type="PANTHER" id="PTHR37299">
    <property type="entry name" value="TRANSCRIPTIONAL REGULATOR-RELATED"/>
    <property type="match status" value="1"/>
</dbReference>
<dbReference type="EMBL" id="MIJY01000005">
    <property type="protein sequence ID" value="OEG18727.1"/>
    <property type="molecule type" value="Genomic_DNA"/>
</dbReference>
<protein>
    <recommendedName>
        <fullName evidence="1">HTH LytTR-type domain-containing protein</fullName>
    </recommendedName>
</protein>
<dbReference type="Gene3D" id="2.40.50.1020">
    <property type="entry name" value="LytTr DNA-binding domain"/>
    <property type="match status" value="1"/>
</dbReference>
<evidence type="ECO:0000313" key="3">
    <source>
        <dbReference type="Proteomes" id="UP000095094"/>
    </source>
</evidence>
<dbReference type="PROSITE" id="PS50930">
    <property type="entry name" value="HTH_LYTTR"/>
    <property type="match status" value="1"/>
</dbReference>
<dbReference type="GO" id="GO:0003677">
    <property type="term" value="F:DNA binding"/>
    <property type="evidence" value="ECO:0007669"/>
    <property type="project" value="InterPro"/>
</dbReference>
<comment type="caution">
    <text evidence="2">The sequence shown here is derived from an EMBL/GenBank/DDBJ whole genome shotgun (WGS) entry which is preliminary data.</text>
</comment>
<accession>A0A1E5H154</accession>
<dbReference type="InterPro" id="IPR007492">
    <property type="entry name" value="LytTR_DNA-bd_dom"/>
</dbReference>
<dbReference type="AlphaFoldDB" id="A0A1E5H154"/>
<evidence type="ECO:0000313" key="2">
    <source>
        <dbReference type="EMBL" id="OEG18727.1"/>
    </source>
</evidence>
<evidence type="ECO:0000259" key="1">
    <source>
        <dbReference type="PROSITE" id="PS50930"/>
    </source>
</evidence>
<dbReference type="PANTHER" id="PTHR37299:SF4">
    <property type="entry name" value="TRANSCRIPTIONAL REGULATOR"/>
    <property type="match status" value="1"/>
</dbReference>
<dbReference type="InterPro" id="IPR046947">
    <property type="entry name" value="LytR-like"/>
</dbReference>
<gene>
    <name evidence="2" type="ORF">BCR25_16130</name>
</gene>